<keyword evidence="2" id="KW-0067">ATP-binding</keyword>
<feature type="binding site" evidence="2">
    <location>
        <position position="225"/>
    </location>
    <ligand>
        <name>ATP</name>
        <dbReference type="ChEBI" id="CHEBI:30616"/>
    </ligand>
</feature>
<feature type="binding site" evidence="2">
    <location>
        <position position="274"/>
    </location>
    <ligand>
        <name>substrate</name>
    </ligand>
</feature>
<feature type="binding site" evidence="2">
    <location>
        <position position="137"/>
    </location>
    <ligand>
        <name>Mg(2+)</name>
        <dbReference type="ChEBI" id="CHEBI:18420"/>
        <label>1</label>
    </ligand>
</feature>
<dbReference type="InterPro" id="IPR010918">
    <property type="entry name" value="PurM-like_C_dom"/>
</dbReference>
<feature type="binding site" evidence="2">
    <location>
        <position position="324"/>
    </location>
    <ligand>
        <name>substrate</name>
    </ligand>
</feature>
<keyword evidence="2 5" id="KW-0808">Transferase</keyword>
<feature type="binding site" evidence="2">
    <location>
        <position position="62"/>
    </location>
    <ligand>
        <name>Mg(2+)</name>
        <dbReference type="ChEBI" id="CHEBI:18420"/>
        <label>1</label>
    </ligand>
</feature>
<dbReference type="CDD" id="cd02194">
    <property type="entry name" value="ThiL"/>
    <property type="match status" value="1"/>
</dbReference>
<dbReference type="GO" id="GO:0009030">
    <property type="term" value="F:thiamine-phosphate kinase activity"/>
    <property type="evidence" value="ECO:0007669"/>
    <property type="project" value="UniProtKB-EC"/>
</dbReference>
<feature type="domain" description="PurM-like C-terminal" evidence="4">
    <location>
        <begin position="165"/>
        <end position="314"/>
    </location>
</feature>
<feature type="domain" description="PurM-like N-terminal" evidence="3">
    <location>
        <begin position="43"/>
        <end position="153"/>
    </location>
</feature>
<feature type="binding site" evidence="2">
    <location>
        <position position="60"/>
    </location>
    <ligand>
        <name>Mg(2+)</name>
        <dbReference type="ChEBI" id="CHEBI:18420"/>
        <label>4</label>
    </ligand>
</feature>
<feature type="binding site" evidence="2">
    <location>
        <position position="62"/>
    </location>
    <ligand>
        <name>Mg(2+)</name>
        <dbReference type="ChEBI" id="CHEBI:18420"/>
        <label>2</label>
    </ligand>
</feature>
<comment type="pathway">
    <text evidence="2">Cofactor biosynthesis; thiamine diphosphate biosynthesis; thiamine diphosphate from thiamine phosphate: step 1/1.</text>
</comment>
<comment type="catalytic activity">
    <reaction evidence="2">
        <text>thiamine phosphate + ATP = thiamine diphosphate + ADP</text>
        <dbReference type="Rhea" id="RHEA:15913"/>
        <dbReference type="ChEBI" id="CHEBI:30616"/>
        <dbReference type="ChEBI" id="CHEBI:37575"/>
        <dbReference type="ChEBI" id="CHEBI:58937"/>
        <dbReference type="ChEBI" id="CHEBI:456216"/>
        <dbReference type="EC" id="2.7.4.16"/>
    </reaction>
</comment>
<keyword evidence="1 2" id="KW-0784">Thiamine biosynthesis</keyword>
<organism evidence="5 6">
    <name type="scientific">Halomonas alkalicola</name>
    <dbReference type="NCBI Taxonomy" id="1930622"/>
    <lineage>
        <taxon>Bacteria</taxon>
        <taxon>Pseudomonadati</taxon>
        <taxon>Pseudomonadota</taxon>
        <taxon>Gammaproteobacteria</taxon>
        <taxon>Oceanospirillales</taxon>
        <taxon>Halomonadaceae</taxon>
        <taxon>Halomonas</taxon>
    </lineage>
</organism>
<dbReference type="Pfam" id="PF02769">
    <property type="entry name" value="AIRS_C"/>
    <property type="match status" value="1"/>
</dbReference>
<evidence type="ECO:0000256" key="1">
    <source>
        <dbReference type="ARBA" id="ARBA00022977"/>
    </source>
</evidence>
<dbReference type="Pfam" id="PF00586">
    <property type="entry name" value="AIRS"/>
    <property type="match status" value="1"/>
</dbReference>
<feature type="binding site" evidence="2">
    <location>
        <position position="90"/>
    </location>
    <ligand>
        <name>Mg(2+)</name>
        <dbReference type="ChEBI" id="CHEBI:18420"/>
        <label>2</label>
    </ligand>
</feature>
<dbReference type="PANTHER" id="PTHR30270">
    <property type="entry name" value="THIAMINE-MONOPHOSPHATE KINASE"/>
    <property type="match status" value="1"/>
</dbReference>
<dbReference type="Gene3D" id="3.30.1330.10">
    <property type="entry name" value="PurM-like, N-terminal domain"/>
    <property type="match status" value="1"/>
</dbReference>
<feature type="binding site" evidence="2">
    <location>
        <position position="45"/>
    </location>
    <ligand>
        <name>Mg(2+)</name>
        <dbReference type="ChEBI" id="CHEBI:18420"/>
        <label>3</label>
    </ligand>
</feature>
<evidence type="ECO:0000313" key="6">
    <source>
        <dbReference type="Proteomes" id="UP001235344"/>
    </source>
</evidence>
<keyword evidence="2" id="KW-0547">Nucleotide-binding</keyword>
<keyword evidence="2" id="KW-0479">Metal-binding</keyword>
<feature type="binding site" evidence="2">
    <location>
        <begin position="136"/>
        <end position="137"/>
    </location>
    <ligand>
        <name>ATP</name>
        <dbReference type="ChEBI" id="CHEBI:30616"/>
    </ligand>
</feature>
<feature type="binding site" evidence="2">
    <location>
        <position position="69"/>
    </location>
    <ligand>
        <name>substrate</name>
    </ligand>
</feature>
<feature type="binding site" evidence="2">
    <location>
        <position position="90"/>
    </location>
    <ligand>
        <name>Mg(2+)</name>
        <dbReference type="ChEBI" id="CHEBI:18420"/>
        <label>3</label>
    </ligand>
</feature>
<comment type="miscellaneous">
    <text evidence="2">Reaction mechanism of ThiL seems to utilize a direct, inline transfer of the gamma-phosphate of ATP to TMP rather than a phosphorylated enzyme intermediate.</text>
</comment>
<dbReference type="InterPro" id="IPR036676">
    <property type="entry name" value="PurM-like_C_sf"/>
</dbReference>
<evidence type="ECO:0000256" key="2">
    <source>
        <dbReference type="HAMAP-Rule" id="MF_02128"/>
    </source>
</evidence>
<keyword evidence="2 5" id="KW-0418">Kinase</keyword>
<gene>
    <name evidence="2 5" type="primary">thiL</name>
    <name evidence="5" type="ORF">B6N23_14270</name>
</gene>
<protein>
    <recommendedName>
        <fullName evidence="2">Thiamine-monophosphate kinase</fullName>
        <shortName evidence="2">TMP kinase</shortName>
        <shortName evidence="2">Thiamine-phosphate kinase</shortName>
        <ecNumber evidence="2">2.7.4.16</ecNumber>
    </recommendedName>
</protein>
<keyword evidence="2" id="KW-0460">Magnesium</keyword>
<proteinExistence type="inferred from homology"/>
<dbReference type="SUPFAM" id="SSF55326">
    <property type="entry name" value="PurM N-terminal domain-like"/>
    <property type="match status" value="1"/>
</dbReference>
<comment type="caution">
    <text evidence="2">Lacks conserved residue(s) required for the propagation of feature annotation.</text>
</comment>
<dbReference type="Proteomes" id="UP001235344">
    <property type="component" value="Chromosome"/>
</dbReference>
<dbReference type="Gene3D" id="3.90.650.10">
    <property type="entry name" value="PurM-like C-terminal domain"/>
    <property type="match status" value="1"/>
</dbReference>
<keyword evidence="6" id="KW-1185">Reference proteome</keyword>
<feature type="binding site" evidence="2">
    <location>
        <position position="223"/>
    </location>
    <ligand>
        <name>Mg(2+)</name>
        <dbReference type="ChEBI" id="CHEBI:18420"/>
        <label>3</label>
    </ligand>
</feature>
<feature type="binding site" evidence="2">
    <location>
        <position position="45"/>
    </location>
    <ligand>
        <name>Mg(2+)</name>
        <dbReference type="ChEBI" id="CHEBI:18420"/>
        <label>4</label>
    </ligand>
</feature>
<dbReference type="InterPro" id="IPR006283">
    <property type="entry name" value="ThiL-like"/>
</dbReference>
<name>A0ABY9H361_9GAMM</name>
<evidence type="ECO:0000313" key="5">
    <source>
        <dbReference type="EMBL" id="WLI72906.1"/>
    </source>
</evidence>
<dbReference type="EMBL" id="CP131913">
    <property type="protein sequence ID" value="WLI72906.1"/>
    <property type="molecule type" value="Genomic_DNA"/>
</dbReference>
<dbReference type="InterPro" id="IPR036921">
    <property type="entry name" value="PurM-like_N_sf"/>
</dbReference>
<dbReference type="InterPro" id="IPR016188">
    <property type="entry name" value="PurM-like_N"/>
</dbReference>
<feature type="binding site" evidence="2">
    <location>
        <position position="161"/>
    </location>
    <ligand>
        <name>ATP</name>
        <dbReference type="ChEBI" id="CHEBI:30616"/>
    </ligand>
</feature>
<dbReference type="SUPFAM" id="SSF56042">
    <property type="entry name" value="PurM C-terminal domain-like"/>
    <property type="match status" value="1"/>
</dbReference>
<dbReference type="PIRSF" id="PIRSF005303">
    <property type="entry name" value="Thiam_monoph_kin"/>
    <property type="match status" value="1"/>
</dbReference>
<comment type="function">
    <text evidence="2">Catalyzes the ATP-dependent phosphorylation of thiamine-monophosphate (TMP) to form thiamine-pyrophosphate (TPP), the active form of vitamin B1.</text>
</comment>
<dbReference type="EC" id="2.7.4.16" evidence="2"/>
<dbReference type="NCBIfam" id="TIGR01379">
    <property type="entry name" value="thiL"/>
    <property type="match status" value="1"/>
</dbReference>
<evidence type="ECO:0000259" key="4">
    <source>
        <dbReference type="Pfam" id="PF02769"/>
    </source>
</evidence>
<comment type="similarity">
    <text evidence="2">Belongs to the thiamine-monophosphate kinase family.</text>
</comment>
<sequence>MPNQAVPSQAVPSQCQHSEFGLIARYFTPSPPGSDAGVALGVGDDCTLLLPAAGQQLAVSVDTSVAGVHYPADAPAEAVGHRALAVSLSDLAAMGARARWCLMALTLEEADDAWLEGFSRGFRDLAEASGTALVGGDVTRGATAIGVTVMGEVAPEAALTRHGGRPGDLVAVTGALGGGAGGLALWQRGERDPSHPLLLRYLRPQPRLAAGEALRGLATAAIDISDGLLADLGHLLERSGVGATLDPAALPLAEGLVEALGEEGACQAALAGGDDYELLLALPAERLDEARTRLAALGLPLTVIGRLEAEPGLRGVAMPSRSGWQHFLAAGSEGAGGAT</sequence>
<dbReference type="RefSeq" id="WP_305500060.1">
    <property type="nucleotide sequence ID" value="NZ_CP131913.1"/>
</dbReference>
<feature type="binding site" evidence="2">
    <location>
        <position position="90"/>
    </location>
    <ligand>
        <name>Mg(2+)</name>
        <dbReference type="ChEBI" id="CHEBI:18420"/>
        <label>4</label>
    </ligand>
</feature>
<dbReference type="HAMAP" id="MF_02128">
    <property type="entry name" value="TMP_kinase"/>
    <property type="match status" value="1"/>
</dbReference>
<dbReference type="PANTHER" id="PTHR30270:SF0">
    <property type="entry name" value="THIAMINE-MONOPHOSPHATE KINASE"/>
    <property type="match status" value="1"/>
</dbReference>
<evidence type="ECO:0000259" key="3">
    <source>
        <dbReference type="Pfam" id="PF00586"/>
    </source>
</evidence>
<reference evidence="5 6" key="1">
    <citation type="submission" date="2023-08" db="EMBL/GenBank/DDBJ databases">
        <title>Transcriptome Analysis of Halomonas alkalicola CICC 11012s to Identify the Genes Involved in Alkaline Tolerances.</title>
        <authorList>
            <person name="Zhai L."/>
        </authorList>
    </citation>
    <scope>NUCLEOTIDE SEQUENCE [LARGE SCALE GENOMIC DNA]</scope>
    <source>
        <strain evidence="5 6">CICC 11012s</strain>
    </source>
</reference>
<accession>A0ABY9H361</accession>
<feature type="binding site" evidence="2">
    <location>
        <position position="226"/>
    </location>
    <ligand>
        <name>Mg(2+)</name>
        <dbReference type="ChEBI" id="CHEBI:18420"/>
        <label>5</label>
    </ligand>
</feature>